<dbReference type="Proteomes" id="UP000186583">
    <property type="component" value="Unassembled WGS sequence"/>
</dbReference>
<dbReference type="STRING" id="708187.A0A1Q8RRR8"/>
<feature type="compositionally biased region" description="Basic residues" evidence="1">
    <location>
        <begin position="809"/>
        <end position="820"/>
    </location>
</feature>
<feature type="compositionally biased region" description="Polar residues" evidence="1">
    <location>
        <begin position="1300"/>
        <end position="1342"/>
    </location>
</feature>
<protein>
    <recommendedName>
        <fullName evidence="2">DUF7357 domain-containing protein</fullName>
    </recommendedName>
</protein>
<feature type="compositionally biased region" description="Polar residues" evidence="1">
    <location>
        <begin position="1151"/>
        <end position="1160"/>
    </location>
</feature>
<feature type="compositionally biased region" description="Polar residues" evidence="1">
    <location>
        <begin position="1200"/>
        <end position="1215"/>
    </location>
</feature>
<gene>
    <name evidence="3" type="ORF">CCHL11_06457</name>
</gene>
<feature type="region of interest" description="Disordered" evidence="1">
    <location>
        <begin position="642"/>
        <end position="725"/>
    </location>
</feature>
<dbReference type="OrthoDB" id="5368821at2759"/>
<feature type="compositionally biased region" description="Polar residues" evidence="1">
    <location>
        <begin position="746"/>
        <end position="758"/>
    </location>
</feature>
<feature type="region of interest" description="Disordered" evidence="1">
    <location>
        <begin position="973"/>
        <end position="994"/>
    </location>
</feature>
<feature type="region of interest" description="Disordered" evidence="1">
    <location>
        <begin position="1011"/>
        <end position="1136"/>
    </location>
</feature>
<feature type="compositionally biased region" description="Acidic residues" evidence="1">
    <location>
        <begin position="194"/>
        <end position="221"/>
    </location>
</feature>
<feature type="compositionally biased region" description="Acidic residues" evidence="1">
    <location>
        <begin position="980"/>
        <end position="992"/>
    </location>
</feature>
<dbReference type="EMBL" id="MPGH01000105">
    <property type="protein sequence ID" value="OLN87037.1"/>
    <property type="molecule type" value="Genomic_DNA"/>
</dbReference>
<reference evidence="3 4" key="1">
    <citation type="submission" date="2016-11" db="EMBL/GenBank/DDBJ databases">
        <title>Draft Genome Assembly of Colletotrichum chlorophyti a pathogen of herbaceous plants.</title>
        <authorList>
            <person name="Gan P."/>
            <person name="Narusaka M."/>
            <person name="Tsushima A."/>
            <person name="Narusaka Y."/>
            <person name="Takano Y."/>
            <person name="Shirasu K."/>
        </authorList>
    </citation>
    <scope>NUCLEOTIDE SEQUENCE [LARGE SCALE GENOMIC DNA]</scope>
    <source>
        <strain evidence="3 4">NTL11</strain>
    </source>
</reference>
<feature type="compositionally biased region" description="Low complexity" evidence="1">
    <location>
        <begin position="600"/>
        <end position="612"/>
    </location>
</feature>
<feature type="compositionally biased region" description="Polar residues" evidence="1">
    <location>
        <begin position="1228"/>
        <end position="1247"/>
    </location>
</feature>
<feature type="compositionally biased region" description="Low complexity" evidence="1">
    <location>
        <begin position="512"/>
        <end position="530"/>
    </location>
</feature>
<feature type="region of interest" description="Disordered" evidence="1">
    <location>
        <begin position="1419"/>
        <end position="1511"/>
    </location>
</feature>
<feature type="compositionally biased region" description="Acidic residues" evidence="1">
    <location>
        <begin position="147"/>
        <end position="163"/>
    </location>
</feature>
<feature type="compositionally biased region" description="Basic and acidic residues" evidence="1">
    <location>
        <begin position="184"/>
        <end position="193"/>
    </location>
</feature>
<evidence type="ECO:0000313" key="4">
    <source>
        <dbReference type="Proteomes" id="UP000186583"/>
    </source>
</evidence>
<feature type="compositionally biased region" description="Basic residues" evidence="1">
    <location>
        <begin position="246"/>
        <end position="259"/>
    </location>
</feature>
<dbReference type="InterPro" id="IPR055781">
    <property type="entry name" value="DUF7357"/>
</dbReference>
<feature type="compositionally biased region" description="Low complexity" evidence="1">
    <location>
        <begin position="454"/>
        <end position="469"/>
    </location>
</feature>
<feature type="region of interest" description="Disordered" evidence="1">
    <location>
        <begin position="848"/>
        <end position="896"/>
    </location>
</feature>
<dbReference type="Pfam" id="PF24054">
    <property type="entry name" value="DUF7357"/>
    <property type="match status" value="1"/>
</dbReference>
<feature type="compositionally biased region" description="Polar residues" evidence="1">
    <location>
        <begin position="1065"/>
        <end position="1078"/>
    </location>
</feature>
<feature type="region of interest" description="Disordered" evidence="1">
    <location>
        <begin position="744"/>
        <end position="766"/>
    </location>
</feature>
<feature type="region of interest" description="Disordered" evidence="1">
    <location>
        <begin position="805"/>
        <end position="832"/>
    </location>
</feature>
<comment type="caution">
    <text evidence="3">The sequence shown here is derived from an EMBL/GenBank/DDBJ whole genome shotgun (WGS) entry which is preliminary data.</text>
</comment>
<accession>A0A1Q8RRR8</accession>
<feature type="compositionally biased region" description="Basic and acidic residues" evidence="1">
    <location>
        <begin position="222"/>
        <end position="245"/>
    </location>
</feature>
<feature type="compositionally biased region" description="Basic residues" evidence="1">
    <location>
        <begin position="1502"/>
        <end position="1511"/>
    </location>
</feature>
<feature type="compositionally biased region" description="Basic and acidic residues" evidence="1">
    <location>
        <begin position="1426"/>
        <end position="1436"/>
    </location>
</feature>
<name>A0A1Q8RRR8_9PEZI</name>
<organism evidence="3 4">
    <name type="scientific">Colletotrichum chlorophyti</name>
    <dbReference type="NCBI Taxonomy" id="708187"/>
    <lineage>
        <taxon>Eukaryota</taxon>
        <taxon>Fungi</taxon>
        <taxon>Dikarya</taxon>
        <taxon>Ascomycota</taxon>
        <taxon>Pezizomycotina</taxon>
        <taxon>Sordariomycetes</taxon>
        <taxon>Hypocreomycetidae</taxon>
        <taxon>Glomerellales</taxon>
        <taxon>Glomerellaceae</taxon>
        <taxon>Colletotrichum</taxon>
    </lineage>
</organism>
<feature type="region of interest" description="Disordered" evidence="1">
    <location>
        <begin position="361"/>
        <end position="622"/>
    </location>
</feature>
<feature type="region of interest" description="Disordered" evidence="1">
    <location>
        <begin position="129"/>
        <end position="297"/>
    </location>
</feature>
<feature type="compositionally biased region" description="Polar residues" evidence="1">
    <location>
        <begin position="1042"/>
        <end position="1057"/>
    </location>
</feature>
<feature type="compositionally biased region" description="Basic and acidic residues" evidence="1">
    <location>
        <begin position="471"/>
        <end position="485"/>
    </location>
</feature>
<feature type="region of interest" description="Disordered" evidence="1">
    <location>
        <begin position="1150"/>
        <end position="1395"/>
    </location>
</feature>
<evidence type="ECO:0000256" key="1">
    <source>
        <dbReference type="SAM" id="MobiDB-lite"/>
    </source>
</evidence>
<feature type="compositionally biased region" description="Acidic residues" evidence="1">
    <location>
        <begin position="418"/>
        <end position="428"/>
    </location>
</feature>
<feature type="compositionally biased region" description="Basic and acidic residues" evidence="1">
    <location>
        <begin position="680"/>
        <end position="689"/>
    </location>
</feature>
<feature type="compositionally biased region" description="Basic and acidic residues" evidence="1">
    <location>
        <begin position="363"/>
        <end position="372"/>
    </location>
</feature>
<feature type="compositionally biased region" description="Acidic residues" evidence="1">
    <location>
        <begin position="531"/>
        <end position="541"/>
    </location>
</feature>
<feature type="compositionally biased region" description="Basic residues" evidence="1">
    <location>
        <begin position="588"/>
        <end position="599"/>
    </location>
</feature>
<evidence type="ECO:0000313" key="3">
    <source>
        <dbReference type="EMBL" id="OLN87037.1"/>
    </source>
</evidence>
<sequence length="1511" mass="164715">MEKDLRLRLVVRRHGVPDVKLLWNVTANEDLTISKLVAQINEVIPLESGEWGLEDYAVELKDASGEGFECVHYHLVAKVFKDDDHVLIRPLLTDDLRRRRLSGRHQISVDGKHLVDGLAFGRPWLRAPRDRPAIPLPPRKKARIDYSSEDDEEYPSEGDDEIPMLEYDSTRAEEDPASGRLRARFYDAEPDQNHEEDDEDFEPGADNTDDEAADTEDDNLQEELRMIREDNAAAREGDIVKELRKIRDRRSKGTGKGRRSLAANEDSPVPSSSNALVRSGGKSFGANPGTDPIDRTGALRRAFPDAPISAIEHTLLKCDGDPTTAYRRLRKSFGARLSLSQVSDHTARSASAYDLRQAFSNAGRRETIREQRSSSVQGSYALDPAQADSETSVTVNHTTHVDHTGSLGGSDEISSSDSDSDSDFDSDSSLESGSNAGDAESRQQMDSTSEEDSGSSFDSSDDSQAAAAALEGEHTGSEVQDKSSSDESSSDDSSVSSTKRRSSGKNTVVPVSSDSSESSSEDSSSGSDSSSDSDSDSEPEEMPTKTLSNQHKIMQPAKSLHSPKAPQLAAPATNQTLPVPPGQGLTKTQKRNARRKLAKKSAAQAHSSSFQSIRELSCTTPSAAEEQAAFLARKQALLDAIISDIPSGPDSQNKSQEIPNSAPQDVEHEDAPALPSQGDETPRTSDSHQGDVSAQRRMKPNIGAARRMLMGSLGLKNPKTKADEDKIRQDLMKGVRPHINARLIEATSQPDEPSQTNESVEEDSEAWREKIAYRAVECCHEGVELSEPPFPFVQRWDPQQHVEEWFGSKNKRGGKRKRVQRNQAQYCDDGDSQTLKKRRINADVTFSDAVESLEEGDTTLNYDDPSDEPTTEPVPEVAADESQAADNEDLPPLPSDLTTLSPLQPGQATLGMVITWKHWLLTPGKWQPEVVDLTGIVVRVYDEDGTDLEFLLAQRDRNLERVEKMYDDAGNRVYDRFEAPDDNEDDEDDEPDDGYRRLKYAELIEPRVLQYPMSSRDKAKASGSESWSVGPTESIIHETVYDDQNQPSPANGANAEQSEADEDGSQLQVDTQDSQTKANMDFGQPQRDKNSSFRHDAASGASKPNLDPETLGSIAGDGMDGGVPVFNSPRRSPYGKDDMLVATTEWEGLSHISNAPSNSSDCHDISMAEEAGFSENISPTVIHRKTSSPSRQLAEMSEAFGTSSIPSKSPRFQDNTAKEGTPVPNKNLDISDSTGDTSAKSSPSMGSVHSGRQPDVDFSLTVGGDDLPQISDTGEGSLVLGFSAPETGVRTPTRADSDSEPPSTGSFPSLETLFQTAMSQSQHNTQSPSKAQALTASGSRNAIVQFDEEYEAAMRQIDGEDEDKEHQSSQEFGSARKRLFPISRQPAPVSNTPDPVDVKPALELAPSVVSFGSQVIALSSSLPSSPEKDLKKIHAEDDVDDDHEENNRSLSHGSGRIQRNKSLKAATRARSVPAAKTATMSASARRTIPPSNRPAKSGVKTRAPRKSKKKF</sequence>
<feature type="compositionally biased region" description="Polar residues" evidence="1">
    <location>
        <begin position="649"/>
        <end position="663"/>
    </location>
</feature>
<proteinExistence type="predicted"/>
<evidence type="ECO:0000259" key="2">
    <source>
        <dbReference type="Pfam" id="PF24054"/>
    </source>
</evidence>
<feature type="compositionally biased region" description="Basic and acidic residues" evidence="1">
    <location>
        <begin position="1086"/>
        <end position="1097"/>
    </location>
</feature>
<feature type="domain" description="DUF7357" evidence="2">
    <location>
        <begin position="5"/>
        <end position="139"/>
    </location>
</feature>
<keyword evidence="4" id="KW-1185">Reference proteome</keyword>